<accession>A0AAW0GQF2</accession>
<feature type="compositionally biased region" description="Basic and acidic residues" evidence="1">
    <location>
        <begin position="440"/>
        <end position="449"/>
    </location>
</feature>
<evidence type="ECO:0000313" key="2">
    <source>
        <dbReference type="EMBL" id="KAK7694852.1"/>
    </source>
</evidence>
<comment type="caution">
    <text evidence="2">The sequence shown here is derived from an EMBL/GenBank/DDBJ whole genome shotgun (WGS) entry which is preliminary data.</text>
</comment>
<evidence type="ECO:0000313" key="3">
    <source>
        <dbReference type="Proteomes" id="UP001385951"/>
    </source>
</evidence>
<keyword evidence="3" id="KW-1185">Reference proteome</keyword>
<dbReference type="AlphaFoldDB" id="A0AAW0GQF2"/>
<feature type="region of interest" description="Disordered" evidence="1">
    <location>
        <begin position="431"/>
        <end position="460"/>
    </location>
</feature>
<evidence type="ECO:0000256" key="1">
    <source>
        <dbReference type="SAM" id="MobiDB-lite"/>
    </source>
</evidence>
<dbReference type="Gene3D" id="3.80.10.10">
    <property type="entry name" value="Ribonuclease Inhibitor"/>
    <property type="match status" value="1"/>
</dbReference>
<reference evidence="2 3" key="1">
    <citation type="submission" date="2022-09" db="EMBL/GenBank/DDBJ databases">
        <authorList>
            <person name="Palmer J.M."/>
        </authorList>
    </citation>
    <scope>NUCLEOTIDE SEQUENCE [LARGE SCALE GENOMIC DNA]</scope>
    <source>
        <strain evidence="2 3">DSM 7382</strain>
    </source>
</reference>
<dbReference type="InterPro" id="IPR032675">
    <property type="entry name" value="LRR_dom_sf"/>
</dbReference>
<evidence type="ECO:0008006" key="4">
    <source>
        <dbReference type="Google" id="ProtNLM"/>
    </source>
</evidence>
<dbReference type="Proteomes" id="UP001385951">
    <property type="component" value="Unassembled WGS sequence"/>
</dbReference>
<protein>
    <recommendedName>
        <fullName evidence="4">F-box domain-containing protein</fullName>
    </recommendedName>
</protein>
<gene>
    <name evidence="2" type="ORF">QCA50_002040</name>
</gene>
<dbReference type="SUPFAM" id="SSF52047">
    <property type="entry name" value="RNI-like"/>
    <property type="match status" value="1"/>
</dbReference>
<name>A0AAW0GQF2_9APHY</name>
<organism evidence="2 3">
    <name type="scientific">Cerrena zonata</name>
    <dbReference type="NCBI Taxonomy" id="2478898"/>
    <lineage>
        <taxon>Eukaryota</taxon>
        <taxon>Fungi</taxon>
        <taxon>Dikarya</taxon>
        <taxon>Basidiomycota</taxon>
        <taxon>Agaricomycotina</taxon>
        <taxon>Agaricomycetes</taxon>
        <taxon>Polyporales</taxon>
        <taxon>Cerrenaceae</taxon>
        <taxon>Cerrena</taxon>
    </lineage>
</organism>
<dbReference type="EMBL" id="JASBNA010000002">
    <property type="protein sequence ID" value="KAK7694852.1"/>
    <property type="molecule type" value="Genomic_DNA"/>
</dbReference>
<sequence length="530" mass="59654">MHPIWCIDEILNVILSYVDPPHTDRSSRAPVKPTGRNTFAVLARTCKTFSDPALDALWEFPKSILPLLQILPTFGKLEDGKYGILSPILPEHWARFQFYASRIQFLEYGTSSDRDNAFPHVFESLAKVKGDGPLLPNLQRIVWKPYRTIGPELMVLMTPTLKDANICPFRYIGSIDCPDGKQVEGVGTLELASILDSLSSSALALEHLTMEGSLTSSSTSSITRFRHLRTLDLGSCGAWSSSDTFHGLASLERLAELKINTDKLNVNSTGSTSSFRSLQSLHISGTPPSIRSVFCIISSTQLRSIVIGGNYSYYPDEWRPCFHTLQSRYHNSLTHFRMNLVLGCLSMTRESENIMEIIRPLLDVSILQVVVLNLEGHLRVDDADIASMAHAWQNLRHLHLWCHKSGNGPSLESLTSCAAMCPHLHQLELPIDASKPSSTSDDRMKRDMTQDPSEPSPGVVSNAMRSIEFLGNVGITDPDWVASRIRSLFPQLRYFEAHSWDPSMAKMWDQVRRLIPARRKVRQRQRQRIY</sequence>
<proteinExistence type="predicted"/>